<dbReference type="SUPFAM" id="SSF53335">
    <property type="entry name" value="S-adenosyl-L-methionine-dependent methyltransferases"/>
    <property type="match status" value="1"/>
</dbReference>
<dbReference type="InterPro" id="IPR029063">
    <property type="entry name" value="SAM-dependent_MTases_sf"/>
</dbReference>
<dbReference type="OrthoDB" id="3216820at2"/>
<dbReference type="CDD" id="cd02440">
    <property type="entry name" value="AdoMet_MTases"/>
    <property type="match status" value="1"/>
</dbReference>
<reference evidence="1" key="1">
    <citation type="submission" date="2017-02" db="EMBL/GenBank/DDBJ databases">
        <authorList>
            <person name="Peterson S.W."/>
        </authorList>
    </citation>
    <scope>NUCLEOTIDE SEQUENCE [LARGE SCALE GENOMIC DNA]</scope>
    <source>
        <strain evidence="1">DSM 45154</strain>
    </source>
</reference>
<sequence>MAAQDVRTAGSFPPEIDPTTPQVARIYDALLYGKDNFGPDRDAAAQLMESFPEIRRVALDNRAWLSRVVRHLTAEAGITQFIDVGSGLPTAENTHQVAQSIAADARVVYIDNDPIVLAHGRAILADNPNTTVITADATDPHSILEHPDLTALIDFSKPVGLLFIALMHCIPDSARPKEALQTMLSALVPGSRLAFSHLVSDDPAAAAELTDFMLSSTRGNWGRIRTVEEARAYVEGLEMVDPGFTDVRTWRNPDGATPEQSIWEIGGVAIID</sequence>
<dbReference type="STRING" id="1122192.SAMN02745673_01649"/>
<dbReference type="InterPro" id="IPR006764">
    <property type="entry name" value="SAM_dep_MeTrfase_SAV2177_type"/>
</dbReference>
<dbReference type="GO" id="GO:0032259">
    <property type="term" value="P:methylation"/>
    <property type="evidence" value="ECO:0007669"/>
    <property type="project" value="UniProtKB-KW"/>
</dbReference>
<organism evidence="1 2">
    <name type="scientific">Marinactinospora thermotolerans DSM 45154</name>
    <dbReference type="NCBI Taxonomy" id="1122192"/>
    <lineage>
        <taxon>Bacteria</taxon>
        <taxon>Bacillati</taxon>
        <taxon>Actinomycetota</taxon>
        <taxon>Actinomycetes</taxon>
        <taxon>Streptosporangiales</taxon>
        <taxon>Nocardiopsidaceae</taxon>
        <taxon>Marinactinospora</taxon>
    </lineage>
</organism>
<keyword evidence="2" id="KW-1185">Reference proteome</keyword>
<protein>
    <submittedName>
        <fullName evidence="1">S-adenosyl methyltransferase</fullName>
    </submittedName>
</protein>
<dbReference type="GO" id="GO:0008168">
    <property type="term" value="F:methyltransferase activity"/>
    <property type="evidence" value="ECO:0007669"/>
    <property type="project" value="UniProtKB-KW"/>
</dbReference>
<evidence type="ECO:0000313" key="1">
    <source>
        <dbReference type="EMBL" id="SJZ86919.1"/>
    </source>
</evidence>
<accession>A0A1T4P644</accession>
<dbReference type="EMBL" id="FUWS01000004">
    <property type="protein sequence ID" value="SJZ86919.1"/>
    <property type="molecule type" value="Genomic_DNA"/>
</dbReference>
<proteinExistence type="predicted"/>
<dbReference type="Gene3D" id="3.40.50.150">
    <property type="entry name" value="Vaccinia Virus protein VP39"/>
    <property type="match status" value="1"/>
</dbReference>
<name>A0A1T4P644_9ACTN</name>
<dbReference type="AlphaFoldDB" id="A0A1T4P644"/>
<gene>
    <name evidence="1" type="ORF">SAMN02745673_01649</name>
</gene>
<evidence type="ECO:0000313" key="2">
    <source>
        <dbReference type="Proteomes" id="UP000190637"/>
    </source>
</evidence>
<dbReference type="Proteomes" id="UP000190637">
    <property type="component" value="Unassembled WGS sequence"/>
</dbReference>
<dbReference type="PIRSF" id="PIRSF017393">
    <property type="entry name" value="MTase_SAV2177"/>
    <property type="match status" value="1"/>
</dbReference>
<keyword evidence="1" id="KW-0489">Methyltransferase</keyword>
<dbReference type="Pfam" id="PF04672">
    <property type="entry name" value="Methyltransf_19"/>
    <property type="match status" value="1"/>
</dbReference>
<keyword evidence="1" id="KW-0808">Transferase</keyword>